<keyword evidence="2" id="KW-0175">Coiled coil</keyword>
<organism evidence="6 7">
    <name type="scientific">Cardiocondyla obscurior</name>
    <dbReference type="NCBI Taxonomy" id="286306"/>
    <lineage>
        <taxon>Eukaryota</taxon>
        <taxon>Metazoa</taxon>
        <taxon>Ecdysozoa</taxon>
        <taxon>Arthropoda</taxon>
        <taxon>Hexapoda</taxon>
        <taxon>Insecta</taxon>
        <taxon>Pterygota</taxon>
        <taxon>Neoptera</taxon>
        <taxon>Endopterygota</taxon>
        <taxon>Hymenoptera</taxon>
        <taxon>Apocrita</taxon>
        <taxon>Aculeata</taxon>
        <taxon>Formicoidea</taxon>
        <taxon>Formicidae</taxon>
        <taxon>Myrmicinae</taxon>
        <taxon>Cardiocondyla</taxon>
    </lineage>
</organism>
<evidence type="ECO:0000256" key="2">
    <source>
        <dbReference type="ARBA" id="ARBA00023054"/>
    </source>
</evidence>
<gene>
    <name evidence="6" type="ORF">PUN28_014881</name>
</gene>
<reference evidence="6 7" key="1">
    <citation type="submission" date="2023-03" db="EMBL/GenBank/DDBJ databases">
        <title>High recombination rates correlate with genetic variation in Cardiocondyla obscurior ants.</title>
        <authorList>
            <person name="Errbii M."/>
        </authorList>
    </citation>
    <scope>NUCLEOTIDE SEQUENCE [LARGE SCALE GENOMIC DNA]</scope>
    <source>
        <strain evidence="6">Alpha-2009</strain>
        <tissue evidence="6">Whole body</tissue>
    </source>
</reference>
<proteinExistence type="predicted"/>
<dbReference type="EMBL" id="JADYXP020000016">
    <property type="protein sequence ID" value="KAL0107915.1"/>
    <property type="molecule type" value="Genomic_DNA"/>
</dbReference>
<name>A0AAW2EY71_9HYME</name>
<keyword evidence="7" id="KW-1185">Reference proteome</keyword>
<dbReference type="PANTHER" id="PTHR31728">
    <property type="entry name" value="ABRAXAS FAMILY MEMBER"/>
    <property type="match status" value="1"/>
</dbReference>
<sequence length="559" mass="63039">MTHTTPSARCEFSPFSAAIFRRSAIYTISQQIRATNSETSSPRDRDDSYVRRHWLTAASLHRSVSAGVNMADGDLLVTISGAALSLLFYENVRSVGEQMGFLLGEVLEFIVKTYTDSDKQVETVKIHINVETIVTCPLIDLVQDSAGRIDEEKLKDFVHDKSKQVIGWYHFHRNFNSLIPTIRDKILHKQFASHFLDGNSCRKDLFLTCILNAATSETRGTHKFRHVFLRHNGRMFEPVPLRINNLGDDASRHDGSDYKPTPVRKSTRAPDGFTELIESLNLDMTRTSGLDCAMMIQKAAERHLISLIPKVCESDLEVAELEKQVRELKDKIAGQRLTRKAKVNGESCKRISKTSKENCFSEKIDSLTRDEMKISDGTCLQREHTPSCTQPVTATSRTQSRNTAVSISKSIQNQEKTRRLEYDSPQESPNQQNQQDFANSRRPMSDIVNESICQEDSEVSVAKGRGRGRDRNNPEFTLGMKKGHHSAGTTSQVHSTREKNINPEQDFSDAECSAAASLNSRYLILSQVAKTNLDKCNSDTIPHLSKETKLKKNRIFRLS</sequence>
<dbReference type="InterPro" id="IPR055064">
    <property type="entry name" value="BRISC_FAM175B_helical"/>
</dbReference>
<dbReference type="GO" id="GO:0005634">
    <property type="term" value="C:nucleus"/>
    <property type="evidence" value="ECO:0007669"/>
    <property type="project" value="UniProtKB-SubCell"/>
</dbReference>
<dbReference type="GO" id="GO:0070536">
    <property type="term" value="P:protein K63-linked deubiquitination"/>
    <property type="evidence" value="ECO:0007669"/>
    <property type="project" value="TreeGrafter"/>
</dbReference>
<comment type="subcellular location">
    <subcellularLocation>
        <location evidence="1">Nucleus</location>
    </subcellularLocation>
</comment>
<dbReference type="GO" id="GO:0031593">
    <property type="term" value="F:polyubiquitin modification-dependent protein binding"/>
    <property type="evidence" value="ECO:0007669"/>
    <property type="project" value="TreeGrafter"/>
</dbReference>
<dbReference type="Pfam" id="PF22299">
    <property type="entry name" value="BRISC_FAM175B_helical"/>
    <property type="match status" value="1"/>
</dbReference>
<protein>
    <recommendedName>
        <fullName evidence="5">MPN domain-containing protein</fullName>
    </recommendedName>
</protein>
<feature type="domain" description="MPN" evidence="5">
    <location>
        <begin position="76"/>
        <end position="230"/>
    </location>
</feature>
<dbReference type="CDD" id="cd23525">
    <property type="entry name" value="Abraxas_2_insects"/>
    <property type="match status" value="1"/>
</dbReference>
<dbReference type="AlphaFoldDB" id="A0AAW2EY71"/>
<feature type="compositionally biased region" description="Polar residues" evidence="4">
    <location>
        <begin position="386"/>
        <end position="414"/>
    </location>
</feature>
<feature type="compositionally biased region" description="Low complexity" evidence="4">
    <location>
        <begin position="423"/>
        <end position="436"/>
    </location>
</feature>
<dbReference type="InterPro" id="IPR037518">
    <property type="entry name" value="MPN"/>
</dbReference>
<evidence type="ECO:0000256" key="1">
    <source>
        <dbReference type="ARBA" id="ARBA00004123"/>
    </source>
</evidence>
<evidence type="ECO:0000256" key="3">
    <source>
        <dbReference type="ARBA" id="ARBA00023242"/>
    </source>
</evidence>
<feature type="region of interest" description="Disordered" evidence="4">
    <location>
        <begin position="381"/>
        <end position="499"/>
    </location>
</feature>
<dbReference type="PANTHER" id="PTHR31728:SF5">
    <property type="entry name" value="OS07G0540200 PROTEIN"/>
    <property type="match status" value="1"/>
</dbReference>
<dbReference type="PROSITE" id="PS50249">
    <property type="entry name" value="MPN"/>
    <property type="match status" value="1"/>
</dbReference>
<evidence type="ECO:0000256" key="4">
    <source>
        <dbReference type="SAM" id="MobiDB-lite"/>
    </source>
</evidence>
<dbReference type="GO" id="GO:0008608">
    <property type="term" value="P:attachment of spindle microtubules to kinetochore"/>
    <property type="evidence" value="ECO:0007669"/>
    <property type="project" value="TreeGrafter"/>
</dbReference>
<evidence type="ECO:0000313" key="6">
    <source>
        <dbReference type="EMBL" id="KAL0107915.1"/>
    </source>
</evidence>
<accession>A0AAW2EY71</accession>
<dbReference type="GO" id="GO:0008017">
    <property type="term" value="F:microtubule binding"/>
    <property type="evidence" value="ECO:0007669"/>
    <property type="project" value="TreeGrafter"/>
</dbReference>
<dbReference type="PRINTS" id="PR02051">
    <property type="entry name" value="PROTEINF175"/>
</dbReference>
<comment type="caution">
    <text evidence="6">The sequence shown here is derived from an EMBL/GenBank/DDBJ whole genome shotgun (WGS) entry which is preliminary data.</text>
</comment>
<dbReference type="Pfam" id="PF21125">
    <property type="entry name" value="MPN_2A_DUB_like"/>
    <property type="match status" value="1"/>
</dbReference>
<dbReference type="Proteomes" id="UP001430953">
    <property type="component" value="Unassembled WGS sequence"/>
</dbReference>
<evidence type="ECO:0000259" key="5">
    <source>
        <dbReference type="PROSITE" id="PS50249"/>
    </source>
</evidence>
<dbReference type="InterPro" id="IPR023238">
    <property type="entry name" value="FAM175"/>
</dbReference>
<dbReference type="GO" id="GO:0090307">
    <property type="term" value="P:mitotic spindle assembly"/>
    <property type="evidence" value="ECO:0007669"/>
    <property type="project" value="TreeGrafter"/>
</dbReference>
<evidence type="ECO:0000313" key="7">
    <source>
        <dbReference type="Proteomes" id="UP001430953"/>
    </source>
</evidence>
<keyword evidence="3" id="KW-0539">Nucleus</keyword>